<dbReference type="Proteomes" id="UP000593565">
    <property type="component" value="Unassembled WGS sequence"/>
</dbReference>
<dbReference type="Pfam" id="PF00822">
    <property type="entry name" value="PMP22_Claudin"/>
    <property type="match status" value="1"/>
</dbReference>
<dbReference type="Gene3D" id="1.20.140.150">
    <property type="match status" value="1"/>
</dbReference>
<dbReference type="EMBL" id="JAAGNN010000004">
    <property type="protein sequence ID" value="KAF4090008.1"/>
    <property type="molecule type" value="Genomic_DNA"/>
</dbReference>
<gene>
    <name evidence="9" type="ORF">AMELA_G00044860</name>
</gene>
<keyword evidence="5" id="KW-0965">Cell junction</keyword>
<evidence type="ECO:0000256" key="6">
    <source>
        <dbReference type="ARBA" id="ARBA00022989"/>
    </source>
</evidence>
<evidence type="ECO:0000256" key="3">
    <source>
        <dbReference type="ARBA" id="ARBA00008691"/>
    </source>
</evidence>
<organism evidence="9 10">
    <name type="scientific">Ameiurus melas</name>
    <name type="common">Black bullhead</name>
    <name type="synonym">Silurus melas</name>
    <dbReference type="NCBI Taxonomy" id="219545"/>
    <lineage>
        <taxon>Eukaryota</taxon>
        <taxon>Metazoa</taxon>
        <taxon>Chordata</taxon>
        <taxon>Craniata</taxon>
        <taxon>Vertebrata</taxon>
        <taxon>Euteleostomi</taxon>
        <taxon>Actinopterygii</taxon>
        <taxon>Neopterygii</taxon>
        <taxon>Teleostei</taxon>
        <taxon>Ostariophysi</taxon>
        <taxon>Siluriformes</taxon>
        <taxon>Ictaluridae</taxon>
        <taxon>Ameiurus</taxon>
    </lineage>
</organism>
<dbReference type="GO" id="GO:0098609">
    <property type="term" value="P:cell-cell adhesion"/>
    <property type="evidence" value="ECO:0007669"/>
    <property type="project" value="TreeGrafter"/>
</dbReference>
<dbReference type="GO" id="GO:0005911">
    <property type="term" value="C:cell-cell junction"/>
    <property type="evidence" value="ECO:0007669"/>
    <property type="project" value="TreeGrafter"/>
</dbReference>
<keyword evidence="7 8" id="KW-0472">Membrane</keyword>
<dbReference type="InterPro" id="IPR015664">
    <property type="entry name" value="P53_induced"/>
</dbReference>
<proteinExistence type="inferred from homology"/>
<reference evidence="9 10" key="1">
    <citation type="submission" date="2020-02" db="EMBL/GenBank/DDBJ databases">
        <title>A chromosome-scale genome assembly of the black bullhead catfish (Ameiurus melas).</title>
        <authorList>
            <person name="Wen M."/>
            <person name="Zham M."/>
            <person name="Cabau C."/>
            <person name="Klopp C."/>
            <person name="Donnadieu C."/>
            <person name="Roques C."/>
            <person name="Bouchez O."/>
            <person name="Lampietro C."/>
            <person name="Jouanno E."/>
            <person name="Herpin A."/>
            <person name="Louis A."/>
            <person name="Berthelot C."/>
            <person name="Parey E."/>
            <person name="Roest-Crollius H."/>
            <person name="Braasch I."/>
            <person name="Postlethwait J."/>
            <person name="Robinson-Rechavi M."/>
            <person name="Echchiki A."/>
            <person name="Begum T."/>
            <person name="Montfort J."/>
            <person name="Schartl M."/>
            <person name="Bobe J."/>
            <person name="Guiguen Y."/>
        </authorList>
    </citation>
    <scope>NUCLEOTIDE SEQUENCE [LARGE SCALE GENOMIC DNA]</scope>
    <source>
        <strain evidence="9">M_S1</strain>
        <tissue evidence="9">Blood</tissue>
    </source>
</reference>
<sequence>MFRCGIAYPRCRWILPLLLLFAIIFDIIAIAAQSGWVEDENAKSHYASMWEQCRGRNDNWTCKSLSDLSWAQAVAALMIIGLIILIIAFIISCVALCCSFNTPLLPFIGVLLIFAAILQIIALIVYPVKFNEQIFEGNYI</sequence>
<feature type="transmembrane region" description="Helical" evidence="8">
    <location>
        <begin position="73"/>
        <end position="97"/>
    </location>
</feature>
<feature type="transmembrane region" description="Helical" evidence="8">
    <location>
        <begin position="104"/>
        <end position="126"/>
    </location>
</feature>
<evidence type="ECO:0000313" key="9">
    <source>
        <dbReference type="EMBL" id="KAF4090008.1"/>
    </source>
</evidence>
<evidence type="ECO:0000256" key="4">
    <source>
        <dbReference type="ARBA" id="ARBA00022692"/>
    </source>
</evidence>
<accession>A0A7J6B8E7</accession>
<comment type="similarity">
    <text evidence="3">Belongs to the TMEM47 family.</text>
</comment>
<dbReference type="PANTHER" id="PTHR14399:SF4">
    <property type="entry name" value="P53 APOPTOSIS EFFECTOR RELATED TO PMP-22"/>
    <property type="match status" value="1"/>
</dbReference>
<comment type="subcellular location">
    <subcellularLocation>
        <location evidence="2">Cell junction</location>
    </subcellularLocation>
    <subcellularLocation>
        <location evidence="1">Membrane</location>
        <topology evidence="1">Multi-pass membrane protein</topology>
    </subcellularLocation>
</comment>
<dbReference type="AlphaFoldDB" id="A0A7J6B8E7"/>
<evidence type="ECO:0000256" key="5">
    <source>
        <dbReference type="ARBA" id="ARBA00022949"/>
    </source>
</evidence>
<feature type="transmembrane region" description="Helical" evidence="8">
    <location>
        <begin position="12"/>
        <end position="32"/>
    </location>
</feature>
<dbReference type="GO" id="GO:0016020">
    <property type="term" value="C:membrane"/>
    <property type="evidence" value="ECO:0007669"/>
    <property type="project" value="UniProtKB-SubCell"/>
</dbReference>
<keyword evidence="4 8" id="KW-0812">Transmembrane</keyword>
<evidence type="ECO:0000256" key="1">
    <source>
        <dbReference type="ARBA" id="ARBA00004141"/>
    </source>
</evidence>
<name>A0A7J6B8E7_AMEME</name>
<dbReference type="PANTHER" id="PTHR14399">
    <property type="entry name" value="P53-INDUCED PROTEIN RELATED"/>
    <property type="match status" value="1"/>
</dbReference>
<dbReference type="InterPro" id="IPR004031">
    <property type="entry name" value="PMP22/EMP/MP20/Claudin"/>
</dbReference>
<protein>
    <submittedName>
        <fullName evidence="9">Uncharacterized protein</fullName>
    </submittedName>
</protein>
<evidence type="ECO:0000256" key="2">
    <source>
        <dbReference type="ARBA" id="ARBA00004282"/>
    </source>
</evidence>
<evidence type="ECO:0000256" key="8">
    <source>
        <dbReference type="SAM" id="Phobius"/>
    </source>
</evidence>
<keyword evidence="6 8" id="KW-1133">Transmembrane helix</keyword>
<keyword evidence="10" id="KW-1185">Reference proteome</keyword>
<evidence type="ECO:0000313" key="10">
    <source>
        <dbReference type="Proteomes" id="UP000593565"/>
    </source>
</evidence>
<evidence type="ECO:0000256" key="7">
    <source>
        <dbReference type="ARBA" id="ARBA00023136"/>
    </source>
</evidence>
<comment type="caution">
    <text evidence="9">The sequence shown here is derived from an EMBL/GenBank/DDBJ whole genome shotgun (WGS) entry which is preliminary data.</text>
</comment>